<dbReference type="Gene3D" id="1.10.3720.10">
    <property type="entry name" value="MetI-like"/>
    <property type="match status" value="1"/>
</dbReference>
<feature type="transmembrane region" description="Helical" evidence="9">
    <location>
        <begin position="28"/>
        <end position="49"/>
    </location>
</feature>
<gene>
    <name evidence="12" type="ORF">DFP98_113108</name>
</gene>
<evidence type="ECO:0000256" key="4">
    <source>
        <dbReference type="ARBA" id="ARBA00022475"/>
    </source>
</evidence>
<evidence type="ECO:0000256" key="5">
    <source>
        <dbReference type="ARBA" id="ARBA00022592"/>
    </source>
</evidence>
<dbReference type="OrthoDB" id="9785113at2"/>
<dbReference type="InterPro" id="IPR011864">
    <property type="entry name" value="Phosphate_PstC"/>
</dbReference>
<reference evidence="12 13" key="1">
    <citation type="submission" date="2018-07" db="EMBL/GenBank/DDBJ databases">
        <title>Genomic Encyclopedia of Type Strains, Phase III (KMG-III): the genomes of soil and plant-associated and newly described type strains.</title>
        <authorList>
            <person name="Whitman W."/>
        </authorList>
    </citation>
    <scope>NUCLEOTIDE SEQUENCE [LARGE SCALE GENOMIC DNA]</scope>
    <source>
        <strain evidence="12 13">CECT 7287</strain>
    </source>
</reference>
<comment type="caution">
    <text evidence="10">Lacks conserved residue(s) required for the propagation of feature annotation.</text>
</comment>
<accession>A0A3D9JPV4</accession>
<evidence type="ECO:0000256" key="9">
    <source>
        <dbReference type="RuleBase" id="RU363032"/>
    </source>
</evidence>
<keyword evidence="6 9" id="KW-0812">Transmembrane</keyword>
<dbReference type="GO" id="GO:0005886">
    <property type="term" value="C:plasma membrane"/>
    <property type="evidence" value="ECO:0007669"/>
    <property type="project" value="UniProtKB-SubCell"/>
</dbReference>
<name>A0A3D9JPV4_9BACL</name>
<proteinExistence type="inferred from homology"/>
<dbReference type="CDD" id="cd06261">
    <property type="entry name" value="TM_PBP2"/>
    <property type="match status" value="1"/>
</dbReference>
<keyword evidence="13" id="KW-1185">Reference proteome</keyword>
<comment type="function">
    <text evidence="10">Part of the binding-protein-dependent transport system for phosphate; probably responsible for the translocation of the substrate across the membrane.</text>
</comment>
<sequence length="327" mass="35743">MESKPKLHTGVSQIRRGKKSRHRIWDAGFKWSTFLFGLLILLLFVWIVVVLTRESSQSFKAFGFGFIFSQDWNPVKGVFGALPFIFGTVVSSVIAIIIAAPISIGVALFITEMSPKWLKRPVGFMIELLAAIPSILYGLWGLFILVPFIRDWLQKPLSKILGDFPLFTGAPIGLGMLTAGILLAIMIIPIITALTRDIISVVPSLQKEGYMALGATKWEIIWKIILPYSRPGILGACILGLGRALGETMAVTMVIGNRAEIKASLFAPGHSMAAVIANEFTEATESIYLSSLIEIGLLLFLVTLVLNVAARFLIWTVARGPKGGTRS</sequence>
<evidence type="ECO:0000256" key="3">
    <source>
        <dbReference type="ARBA" id="ARBA00022448"/>
    </source>
</evidence>
<dbReference type="InterPro" id="IPR000515">
    <property type="entry name" value="MetI-like"/>
</dbReference>
<dbReference type="InterPro" id="IPR035906">
    <property type="entry name" value="MetI-like_sf"/>
</dbReference>
<dbReference type="Pfam" id="PF00528">
    <property type="entry name" value="BPD_transp_1"/>
    <property type="match status" value="1"/>
</dbReference>
<evidence type="ECO:0000259" key="11">
    <source>
        <dbReference type="PROSITE" id="PS50928"/>
    </source>
</evidence>
<evidence type="ECO:0000313" key="12">
    <source>
        <dbReference type="EMBL" id="RED76048.1"/>
    </source>
</evidence>
<evidence type="ECO:0000256" key="10">
    <source>
        <dbReference type="RuleBase" id="RU363054"/>
    </source>
</evidence>
<feature type="transmembrane region" description="Helical" evidence="9">
    <location>
        <begin position="84"/>
        <end position="110"/>
    </location>
</feature>
<keyword evidence="3 9" id="KW-0813">Transport</keyword>
<evidence type="ECO:0000256" key="6">
    <source>
        <dbReference type="ARBA" id="ARBA00022692"/>
    </source>
</evidence>
<dbReference type="PANTHER" id="PTHR30425:SF1">
    <property type="entry name" value="PHOSPHATE TRANSPORT SYSTEM PERMEASE PROTEIN PSTC"/>
    <property type="match status" value="1"/>
</dbReference>
<keyword evidence="4 10" id="KW-1003">Cell membrane</keyword>
<dbReference type="RefSeq" id="WP_116061850.1">
    <property type="nucleotide sequence ID" value="NZ_QRDZ01000013.1"/>
</dbReference>
<dbReference type="GO" id="GO:0006817">
    <property type="term" value="P:phosphate ion transport"/>
    <property type="evidence" value="ECO:0007669"/>
    <property type="project" value="UniProtKB-KW"/>
</dbReference>
<evidence type="ECO:0000313" key="13">
    <source>
        <dbReference type="Proteomes" id="UP000256977"/>
    </source>
</evidence>
<evidence type="ECO:0000256" key="2">
    <source>
        <dbReference type="ARBA" id="ARBA00007069"/>
    </source>
</evidence>
<dbReference type="SUPFAM" id="SSF161098">
    <property type="entry name" value="MetI-like"/>
    <property type="match status" value="1"/>
</dbReference>
<evidence type="ECO:0000256" key="8">
    <source>
        <dbReference type="ARBA" id="ARBA00023136"/>
    </source>
</evidence>
<dbReference type="EMBL" id="QRDZ01000013">
    <property type="protein sequence ID" value="RED76048.1"/>
    <property type="molecule type" value="Genomic_DNA"/>
</dbReference>
<feature type="domain" description="ABC transmembrane type-1" evidence="11">
    <location>
        <begin position="85"/>
        <end position="310"/>
    </location>
</feature>
<dbReference type="NCBIfam" id="TIGR02138">
    <property type="entry name" value="phosphate_pstC"/>
    <property type="match status" value="1"/>
</dbReference>
<dbReference type="GO" id="GO:0005315">
    <property type="term" value="F:phosphate transmembrane transporter activity"/>
    <property type="evidence" value="ECO:0007669"/>
    <property type="project" value="InterPro"/>
</dbReference>
<keyword evidence="8 9" id="KW-0472">Membrane</keyword>
<feature type="transmembrane region" description="Helical" evidence="9">
    <location>
        <begin position="122"/>
        <end position="149"/>
    </location>
</feature>
<dbReference type="InterPro" id="IPR051124">
    <property type="entry name" value="Phosphate_Transport_Permease"/>
</dbReference>
<dbReference type="PROSITE" id="PS50928">
    <property type="entry name" value="ABC_TM1"/>
    <property type="match status" value="1"/>
</dbReference>
<comment type="similarity">
    <text evidence="2 10">Belongs to the binding-protein-dependent transport system permease family. CysTW subfamily.</text>
</comment>
<dbReference type="Proteomes" id="UP000256977">
    <property type="component" value="Unassembled WGS sequence"/>
</dbReference>
<evidence type="ECO:0000256" key="7">
    <source>
        <dbReference type="ARBA" id="ARBA00022989"/>
    </source>
</evidence>
<feature type="transmembrane region" description="Helical" evidence="9">
    <location>
        <begin position="169"/>
        <end position="194"/>
    </location>
</feature>
<feature type="transmembrane region" description="Helical" evidence="9">
    <location>
        <begin position="295"/>
        <end position="318"/>
    </location>
</feature>
<organism evidence="12 13">
    <name type="scientific">Cohnella phaseoli</name>
    <dbReference type="NCBI Taxonomy" id="456490"/>
    <lineage>
        <taxon>Bacteria</taxon>
        <taxon>Bacillati</taxon>
        <taxon>Bacillota</taxon>
        <taxon>Bacilli</taxon>
        <taxon>Bacillales</taxon>
        <taxon>Paenibacillaceae</taxon>
        <taxon>Cohnella</taxon>
    </lineage>
</organism>
<dbReference type="AlphaFoldDB" id="A0A3D9JPV4"/>
<dbReference type="PANTHER" id="PTHR30425">
    <property type="entry name" value="PHOSPHATE TRANSPORT SYSTEM PERMEASE PROTEIN PST"/>
    <property type="match status" value="1"/>
</dbReference>
<evidence type="ECO:0000256" key="1">
    <source>
        <dbReference type="ARBA" id="ARBA00004651"/>
    </source>
</evidence>
<protein>
    <recommendedName>
        <fullName evidence="10">Phosphate transport system permease protein</fullName>
    </recommendedName>
</protein>
<keyword evidence="5 10" id="KW-0592">Phosphate transport</keyword>
<keyword evidence="7 9" id="KW-1133">Transmembrane helix</keyword>
<comment type="caution">
    <text evidence="12">The sequence shown here is derived from an EMBL/GenBank/DDBJ whole genome shotgun (WGS) entry which is preliminary data.</text>
</comment>
<comment type="subcellular location">
    <subcellularLocation>
        <location evidence="1 9">Cell membrane</location>
        <topology evidence="1 9">Multi-pass membrane protein</topology>
    </subcellularLocation>
</comment>